<dbReference type="Pfam" id="PF21109">
    <property type="entry name" value="Stonustoxin_helical"/>
    <property type="match status" value="1"/>
</dbReference>
<feature type="domain" description="AIG1-type G" evidence="4">
    <location>
        <begin position="556"/>
        <end position="714"/>
    </location>
</feature>
<keyword evidence="2" id="KW-0547">Nucleotide-binding</keyword>
<dbReference type="InterPro" id="IPR040581">
    <property type="entry name" value="Thioredoxin_11"/>
</dbReference>
<comment type="caution">
    <text evidence="7">The sequence shown here is derived from an EMBL/GenBank/DDBJ whole genome shotgun (WGS) entry which is preliminary data.</text>
</comment>
<evidence type="ECO:0000259" key="5">
    <source>
        <dbReference type="Pfam" id="PF18078"/>
    </source>
</evidence>
<dbReference type="SUPFAM" id="SSF52540">
    <property type="entry name" value="P-loop containing nucleoside triphosphate hydrolases"/>
    <property type="match status" value="1"/>
</dbReference>
<comment type="similarity">
    <text evidence="1">Belongs to the TRAFAC class TrmE-Era-EngA-EngB-Septin-like GTPase superfamily. AIG1/Toc34/Toc159-like paraseptin GTPase family. IAN subfamily.</text>
</comment>
<dbReference type="FunFam" id="3.40.50.300:FF:002049">
    <property type="entry name" value="Si:ch73-170d6.2"/>
    <property type="match status" value="1"/>
</dbReference>
<dbReference type="AlphaFoldDB" id="A0A498L3I2"/>
<dbReference type="GO" id="GO:0005525">
    <property type="term" value="F:GTP binding"/>
    <property type="evidence" value="ECO:0007669"/>
    <property type="project" value="InterPro"/>
</dbReference>
<proteinExistence type="inferred from homology"/>
<evidence type="ECO:0000259" key="6">
    <source>
        <dbReference type="Pfam" id="PF21109"/>
    </source>
</evidence>
<dbReference type="Gene3D" id="3.40.50.300">
    <property type="entry name" value="P-loop containing nucleotide triphosphate hydrolases"/>
    <property type="match status" value="1"/>
</dbReference>
<gene>
    <name evidence="7" type="ORF">ROHU_013590</name>
</gene>
<organism evidence="7 8">
    <name type="scientific">Labeo rohita</name>
    <name type="common">Indian major carp</name>
    <name type="synonym">Cyprinus rohita</name>
    <dbReference type="NCBI Taxonomy" id="84645"/>
    <lineage>
        <taxon>Eukaryota</taxon>
        <taxon>Metazoa</taxon>
        <taxon>Chordata</taxon>
        <taxon>Craniata</taxon>
        <taxon>Vertebrata</taxon>
        <taxon>Euteleostomi</taxon>
        <taxon>Actinopterygii</taxon>
        <taxon>Neopterygii</taxon>
        <taxon>Teleostei</taxon>
        <taxon>Ostariophysi</taxon>
        <taxon>Cypriniformes</taxon>
        <taxon>Cyprinidae</taxon>
        <taxon>Labeoninae</taxon>
        <taxon>Labeonini</taxon>
        <taxon>Labeo</taxon>
    </lineage>
</organism>
<sequence length="1034" mass="117344">MVFTQVTTIPLQKMSDSETIQMACLGRPFQLGMLYDCRRDLLIPGITLWDAKMLQNNIDVRHQPNTDFKVIASDSSEDKVSALNVSAALEASFMSGLVSVKGSGDYLNDKKSSKHQSRVTLQYQAISHFEQLTMEHLGAGNIKHSNVFQEGSATHVVTALLYGAQAFFIFDREVLSNENHQEIQGHLHAIIKKIPTISIEGQADLKMNDMEQEKIDKFSCTFHGDFALENNPVSYADAIKVYSELPKMLGKNGENAVPMTAWLYPLKKLDSAAAQLVREISVSLIRRVQRIMDELHHSDIQCQDMMRDSIAIQFPEITAKISKCKELCSDYKIIFQKHLCMLLPSIRGGGKEEQELIDALKDQQRSPFKGALVTKYLNDREHEMNVVRSYLDIMKDVPVLSSSNELDEVILKASHGYVIAFVLTSLDENEPYLSDLENYLVKQSLNNGEQISYDQNSSKKTEKWFASRDVTTKTRETIQAFLDFKEANKERKNIEFCIASIPDERSTASSIHVYERVSMGNPSIYTLKLYQKTKENEDFNQYVFGRKVEDVKNKVVLLLGSTGAGKTTLINAMVNYVLGVKWQDAYRFKLINEVTNRTQAESQTSIVSSYELYSQPGFQIPYSLTIIDTPGFSDTRGLAHDKLVAEQVKSFLCSPLGINHIDAVCFVVQASLVRLTASQSYVFDSILSIFGKDVAENIIILTTFSDSKEAKALEAIKAADLPCQKNEEGQPIHFKFNNSVVYSEKKVEKPTTSDNNSDDEDELTRLVWRKTFKQMNAFFNTLGATESKDLTQTRNVLEERERLQKVMESLTPQITAGLSKMTEIKKVKQLLENENDRMNQNENFEQEVEVMKPIRTRANCFSMNCNTCFFTCHFNCFLPAEDSMQTCAVMENDHCIICPENCHYSAHSRENVMWTYETKIETKTIKELKDNFMAAKGKFMDTKQIVDGVEAELRGIEVSLKKLIKLSSNCLKQLDEIALKPVSLSTDDYFDILIKTEQEEKRHGFEDRIAGLQKMKKGNLVLKKIEQGEDLLAE</sequence>
<evidence type="ECO:0000313" key="7">
    <source>
        <dbReference type="EMBL" id="RXN02950.1"/>
    </source>
</evidence>
<dbReference type="EMBL" id="QBIY01013491">
    <property type="protein sequence ID" value="RXN02950.1"/>
    <property type="molecule type" value="Genomic_DNA"/>
</dbReference>
<evidence type="ECO:0000256" key="2">
    <source>
        <dbReference type="ARBA" id="ARBA00022741"/>
    </source>
</evidence>
<dbReference type="STRING" id="84645.A0A498L3I2"/>
<feature type="domain" description="Stonustoxin-like helical" evidence="6">
    <location>
        <begin position="291"/>
        <end position="385"/>
    </location>
</feature>
<evidence type="ECO:0000259" key="4">
    <source>
        <dbReference type="Pfam" id="PF04548"/>
    </source>
</evidence>
<dbReference type="Proteomes" id="UP000290572">
    <property type="component" value="Unassembled WGS sequence"/>
</dbReference>
<dbReference type="Pfam" id="PF04548">
    <property type="entry name" value="AIG1"/>
    <property type="match status" value="1"/>
</dbReference>
<dbReference type="PANTHER" id="PTHR31594">
    <property type="entry name" value="AIG1-TYPE G DOMAIN-CONTAINING PROTEIN"/>
    <property type="match status" value="1"/>
</dbReference>
<evidence type="ECO:0000256" key="3">
    <source>
        <dbReference type="SAM" id="Coils"/>
    </source>
</evidence>
<dbReference type="Pfam" id="PF18078">
    <property type="entry name" value="Thioredoxin_11"/>
    <property type="match status" value="1"/>
</dbReference>
<feature type="domain" description="SNTX thioredoxin-like" evidence="5">
    <location>
        <begin position="396"/>
        <end position="518"/>
    </location>
</feature>
<dbReference type="InterPro" id="IPR048997">
    <property type="entry name" value="Stonustoxin-like_helical"/>
</dbReference>
<dbReference type="PANTHER" id="PTHR31594:SF16">
    <property type="entry name" value="SI:CH211-281L24.3"/>
    <property type="match status" value="1"/>
</dbReference>
<keyword evidence="3" id="KW-0175">Coiled coil</keyword>
<evidence type="ECO:0000256" key="1">
    <source>
        <dbReference type="ARBA" id="ARBA00008535"/>
    </source>
</evidence>
<dbReference type="InterPro" id="IPR052090">
    <property type="entry name" value="Cytolytic_pore-forming_toxin"/>
</dbReference>
<keyword evidence="8" id="KW-1185">Reference proteome</keyword>
<feature type="coiled-coil region" evidence="3">
    <location>
        <begin position="821"/>
        <end position="848"/>
    </location>
</feature>
<evidence type="ECO:0000313" key="8">
    <source>
        <dbReference type="Proteomes" id="UP000290572"/>
    </source>
</evidence>
<dbReference type="InterPro" id="IPR006703">
    <property type="entry name" value="G_AIG1"/>
</dbReference>
<protein>
    <submittedName>
        <fullName evidence="7">Stonustoxin subunit alpha-like protein</fullName>
    </submittedName>
</protein>
<reference evidence="7 8" key="1">
    <citation type="submission" date="2018-03" db="EMBL/GenBank/DDBJ databases">
        <title>Draft genome sequence of Rohu Carp (Labeo rohita).</title>
        <authorList>
            <person name="Das P."/>
            <person name="Kushwaha B."/>
            <person name="Joshi C.G."/>
            <person name="Kumar D."/>
            <person name="Nagpure N.S."/>
            <person name="Sahoo L."/>
            <person name="Das S.P."/>
            <person name="Bit A."/>
            <person name="Patnaik S."/>
            <person name="Meher P.K."/>
            <person name="Jayasankar P."/>
            <person name="Koringa P.G."/>
            <person name="Patel N.V."/>
            <person name="Hinsu A.T."/>
            <person name="Kumar R."/>
            <person name="Pandey M."/>
            <person name="Agarwal S."/>
            <person name="Srivastava S."/>
            <person name="Singh M."/>
            <person name="Iquebal M.A."/>
            <person name="Jaiswal S."/>
            <person name="Angadi U.B."/>
            <person name="Kumar N."/>
            <person name="Raza M."/>
            <person name="Shah T.M."/>
            <person name="Rai A."/>
            <person name="Jena J.K."/>
        </authorList>
    </citation>
    <scope>NUCLEOTIDE SEQUENCE [LARGE SCALE GENOMIC DNA]</scope>
    <source>
        <strain evidence="7">DASCIFA01</strain>
        <tissue evidence="7">Testis</tissue>
    </source>
</reference>
<name>A0A498L3I2_LABRO</name>
<dbReference type="InterPro" id="IPR027417">
    <property type="entry name" value="P-loop_NTPase"/>
</dbReference>
<accession>A0A498L3I2</accession>